<keyword evidence="3" id="KW-1185">Reference proteome</keyword>
<evidence type="ECO:0000313" key="2">
    <source>
        <dbReference type="EMBL" id="GMF37165.1"/>
    </source>
</evidence>
<feature type="compositionally biased region" description="Low complexity" evidence="1">
    <location>
        <begin position="21"/>
        <end position="30"/>
    </location>
</feature>
<feature type="compositionally biased region" description="Basic and acidic residues" evidence="1">
    <location>
        <begin position="79"/>
        <end position="92"/>
    </location>
</feature>
<gene>
    <name evidence="2" type="ORF">Plil01_001566800</name>
</gene>
<dbReference type="Proteomes" id="UP001165083">
    <property type="component" value="Unassembled WGS sequence"/>
</dbReference>
<evidence type="ECO:0000256" key="1">
    <source>
        <dbReference type="SAM" id="MobiDB-lite"/>
    </source>
</evidence>
<dbReference type="EMBL" id="BSXW01001489">
    <property type="protein sequence ID" value="GMF37165.1"/>
    <property type="molecule type" value="Genomic_DNA"/>
</dbReference>
<dbReference type="OrthoDB" id="127244at2759"/>
<evidence type="ECO:0000313" key="3">
    <source>
        <dbReference type="Proteomes" id="UP001165083"/>
    </source>
</evidence>
<protein>
    <submittedName>
        <fullName evidence="2">Unnamed protein product</fullName>
    </submittedName>
</protein>
<sequence>MPPAPSQDTFMNDLHGISWQDSLQSLSEDSSGVDHDPASLSNEGDPIWLQKSAEPRRAAGPTRKRRKQASTSPDKKRKTTYDSRREQKVEMTEQVEKLQKQLDELKYRVLVEKGEAARSNQRTAAGNAVLQEFIQ</sequence>
<proteinExistence type="predicted"/>
<accession>A0A9W6XF16</accession>
<name>A0A9W6XF16_9STRA</name>
<reference evidence="2" key="1">
    <citation type="submission" date="2023-04" db="EMBL/GenBank/DDBJ databases">
        <title>Phytophthora lilii NBRC 32176.</title>
        <authorList>
            <person name="Ichikawa N."/>
            <person name="Sato H."/>
            <person name="Tonouchi N."/>
        </authorList>
    </citation>
    <scope>NUCLEOTIDE SEQUENCE</scope>
    <source>
        <strain evidence="2">NBRC 32176</strain>
    </source>
</reference>
<dbReference type="AlphaFoldDB" id="A0A9W6XF16"/>
<comment type="caution">
    <text evidence="2">The sequence shown here is derived from an EMBL/GenBank/DDBJ whole genome shotgun (WGS) entry which is preliminary data.</text>
</comment>
<organism evidence="2 3">
    <name type="scientific">Phytophthora lilii</name>
    <dbReference type="NCBI Taxonomy" id="2077276"/>
    <lineage>
        <taxon>Eukaryota</taxon>
        <taxon>Sar</taxon>
        <taxon>Stramenopiles</taxon>
        <taxon>Oomycota</taxon>
        <taxon>Peronosporomycetes</taxon>
        <taxon>Peronosporales</taxon>
        <taxon>Peronosporaceae</taxon>
        <taxon>Phytophthora</taxon>
    </lineage>
</organism>
<feature type="region of interest" description="Disordered" evidence="1">
    <location>
        <begin position="21"/>
        <end position="92"/>
    </location>
</feature>